<comment type="caution">
    <text evidence="2">The sequence shown here is derived from an EMBL/GenBank/DDBJ whole genome shotgun (WGS) entry which is preliminary data.</text>
</comment>
<sequence>MTGFRLRDGQSGPPTRESSRAYWHKDASAVLLGHRTTEVVPPTADVVIVGSGITGTFAARELVKGGRSVLHLEAREACWGATGRNGGHCQPMLYLSRPHVARFELGTYEFLRDFIAEHKIPCDWKVVGGVHALFDKESYDAAEKLISLLRREHPDLAEKVILARRDASRSLRVPAAWGAVVQTHAAKLWPYKLVAWVLEQLLGEHPANEYNLQTNTPVEHLQRNDGHGGSGWIVHTRRGQVAARHVLLACNAYTSYLLTGMTGLITPVRGQVTALVPPAVGHKPLEHSYVWMRGGGDDDYLIERDEEGDERVLILGGERFGTSGAEEGIWDDGPVNHVVGENLRRALSTAVKLRGEEYEEAERLEAKYEWTGIMGFSKDNYPWVGRVPPSLGGGGGEPGEESHLWISAGYTGHGMPTAARCGIRVAQMMMGKNKSFEMPEEYEMSEERAERAAKMEPTVSRGFVDDAERLLHTLQGRT</sequence>
<proteinExistence type="predicted"/>
<dbReference type="Pfam" id="PF01266">
    <property type="entry name" value="DAO"/>
    <property type="match status" value="1"/>
</dbReference>
<reference evidence="2 3" key="1">
    <citation type="journal article" date="2016" name="Genome Biol. Evol.">
        <title>Divergent and convergent evolution of fungal pathogenicity.</title>
        <authorList>
            <person name="Shang Y."/>
            <person name="Xiao G."/>
            <person name="Zheng P."/>
            <person name="Cen K."/>
            <person name="Zhan S."/>
            <person name="Wang C."/>
        </authorList>
    </citation>
    <scope>NUCLEOTIDE SEQUENCE [LARGE SCALE GENOMIC DNA]</scope>
    <source>
        <strain evidence="2 3">RCEF 2490</strain>
    </source>
</reference>
<accession>A0A166V9F6</accession>
<feature type="domain" description="FAD dependent oxidoreductase" evidence="1">
    <location>
        <begin position="45"/>
        <end position="428"/>
    </location>
</feature>
<dbReference type="InterPro" id="IPR036188">
    <property type="entry name" value="FAD/NAD-bd_sf"/>
</dbReference>
<organism evidence="2 3">
    <name type="scientific">Moelleriella libera RCEF 2490</name>
    <dbReference type="NCBI Taxonomy" id="1081109"/>
    <lineage>
        <taxon>Eukaryota</taxon>
        <taxon>Fungi</taxon>
        <taxon>Dikarya</taxon>
        <taxon>Ascomycota</taxon>
        <taxon>Pezizomycotina</taxon>
        <taxon>Sordariomycetes</taxon>
        <taxon>Hypocreomycetidae</taxon>
        <taxon>Hypocreales</taxon>
        <taxon>Clavicipitaceae</taxon>
        <taxon>Moelleriella</taxon>
    </lineage>
</organism>
<keyword evidence="3" id="KW-1185">Reference proteome</keyword>
<protein>
    <submittedName>
        <fullName evidence="2">FAD dependent oxidoreductase</fullName>
    </submittedName>
</protein>
<dbReference type="Gene3D" id="3.50.50.60">
    <property type="entry name" value="FAD/NAD(P)-binding domain"/>
    <property type="match status" value="1"/>
</dbReference>
<dbReference type="EMBL" id="AZGY01000001">
    <property type="protein sequence ID" value="OAA33419.1"/>
    <property type="molecule type" value="Genomic_DNA"/>
</dbReference>
<name>A0A166V9F6_9HYPO</name>
<dbReference type="Gene3D" id="3.30.9.10">
    <property type="entry name" value="D-Amino Acid Oxidase, subunit A, domain 2"/>
    <property type="match status" value="1"/>
</dbReference>
<gene>
    <name evidence="2" type="ORF">AAL_00884</name>
</gene>
<evidence type="ECO:0000313" key="3">
    <source>
        <dbReference type="Proteomes" id="UP000078544"/>
    </source>
</evidence>
<dbReference type="PANTHER" id="PTHR13847:SF129">
    <property type="entry name" value="FAD DEPENDENT OXIDOREDUCTASE"/>
    <property type="match status" value="1"/>
</dbReference>
<dbReference type="Proteomes" id="UP000078544">
    <property type="component" value="Unassembled WGS sequence"/>
</dbReference>
<dbReference type="GO" id="GO:0005737">
    <property type="term" value="C:cytoplasm"/>
    <property type="evidence" value="ECO:0007669"/>
    <property type="project" value="TreeGrafter"/>
</dbReference>
<dbReference type="AlphaFoldDB" id="A0A166V9F6"/>
<dbReference type="InterPro" id="IPR006076">
    <property type="entry name" value="FAD-dep_OxRdtase"/>
</dbReference>
<dbReference type="PANTHER" id="PTHR13847">
    <property type="entry name" value="SARCOSINE DEHYDROGENASE-RELATED"/>
    <property type="match status" value="1"/>
</dbReference>
<dbReference type="SUPFAM" id="SSF51905">
    <property type="entry name" value="FAD/NAD(P)-binding domain"/>
    <property type="match status" value="1"/>
</dbReference>
<evidence type="ECO:0000313" key="2">
    <source>
        <dbReference type="EMBL" id="OAA33419.1"/>
    </source>
</evidence>
<dbReference type="STRING" id="1081109.A0A166V9F6"/>
<dbReference type="OrthoDB" id="429143at2759"/>
<evidence type="ECO:0000259" key="1">
    <source>
        <dbReference type="Pfam" id="PF01266"/>
    </source>
</evidence>